<dbReference type="InterPro" id="IPR059020">
    <property type="entry name" value="CapW_CTD"/>
</dbReference>
<evidence type="ECO:0000313" key="4">
    <source>
        <dbReference type="EMBL" id="PZP27211.1"/>
    </source>
</evidence>
<dbReference type="InterPro" id="IPR026881">
    <property type="entry name" value="WYL_dom"/>
</dbReference>
<dbReference type="Pfam" id="PF26107">
    <property type="entry name" value="BrxR_CTD"/>
    <property type="match status" value="1"/>
</dbReference>
<feature type="domain" description="WYL" evidence="1">
    <location>
        <begin position="135"/>
        <end position="201"/>
    </location>
</feature>
<dbReference type="InterPro" id="IPR016634">
    <property type="entry name" value="CapW-like"/>
</dbReference>
<evidence type="ECO:0000313" key="5">
    <source>
        <dbReference type="Proteomes" id="UP000249633"/>
    </source>
</evidence>
<protein>
    <submittedName>
        <fullName evidence="4">WYL domain-containing protein</fullName>
    </submittedName>
</protein>
<evidence type="ECO:0000259" key="1">
    <source>
        <dbReference type="Pfam" id="PF13280"/>
    </source>
</evidence>
<dbReference type="PROSITE" id="PS52050">
    <property type="entry name" value="WYL"/>
    <property type="match status" value="1"/>
</dbReference>
<sequence length="297" mass="33560">MVSNDPQRGKTDLRVVSKWGHERRLEFIDWRLCWERRINRSDLTSFFGISIPQASLDLARYIELAPYNARYDRSSKVYVASETFQALYPGTTPERYLNELLARCAGVMQPELGFSGWTPPMDMPANPARGVDSRTLLILLAAIRHAKRVDVQYQSMSAAEPEVRQISPHALGYDGFRWHVRAYCHSRGSYRDFVIARVLQASSNEADALSAEADAAWHRWVELVIGPNPAMSPGAKRVIELDYAMEAGQVAITCRQALLFYTLKRLGLLPGQEGPPNVQQLALLNRDEVQAFLPRVT</sequence>
<evidence type="ECO:0000259" key="2">
    <source>
        <dbReference type="Pfam" id="PF26107"/>
    </source>
</evidence>
<comment type="caution">
    <text evidence="4">The sequence shown here is derived from an EMBL/GenBank/DDBJ whole genome shotgun (WGS) entry which is preliminary data.</text>
</comment>
<accession>A0A2W5D5X4</accession>
<feature type="domain" description="DNA-binding transcriptional repressor CapW C-terminal dimerisation" evidence="2">
    <location>
        <begin position="220"/>
        <end position="289"/>
    </location>
</feature>
<organism evidence="4 5">
    <name type="scientific">Roseateles depolymerans</name>
    <dbReference type="NCBI Taxonomy" id="76731"/>
    <lineage>
        <taxon>Bacteria</taxon>
        <taxon>Pseudomonadati</taxon>
        <taxon>Pseudomonadota</taxon>
        <taxon>Betaproteobacteria</taxon>
        <taxon>Burkholderiales</taxon>
        <taxon>Sphaerotilaceae</taxon>
        <taxon>Roseateles</taxon>
    </lineage>
</organism>
<evidence type="ECO:0000259" key="3">
    <source>
        <dbReference type="Pfam" id="PF26109"/>
    </source>
</evidence>
<gene>
    <name evidence="4" type="ORF">DI603_22365</name>
</gene>
<dbReference type="PANTHER" id="PTHR34580">
    <property type="match status" value="1"/>
</dbReference>
<dbReference type="Pfam" id="PF26109">
    <property type="entry name" value="WHD_BrxR"/>
    <property type="match status" value="1"/>
</dbReference>
<dbReference type="PANTHER" id="PTHR34580:SF3">
    <property type="entry name" value="PROTEIN PAFB"/>
    <property type="match status" value="1"/>
</dbReference>
<name>A0A2W5D5X4_9BURK</name>
<reference evidence="4 5" key="1">
    <citation type="submission" date="2017-08" db="EMBL/GenBank/DDBJ databases">
        <title>Infants hospitalized years apart are colonized by the same room-sourced microbial strains.</title>
        <authorList>
            <person name="Brooks B."/>
            <person name="Olm M.R."/>
            <person name="Firek B.A."/>
            <person name="Baker R."/>
            <person name="Thomas B.C."/>
            <person name="Morowitz M.J."/>
            <person name="Banfield J.F."/>
        </authorList>
    </citation>
    <scope>NUCLEOTIDE SEQUENCE [LARGE SCALE GENOMIC DNA]</scope>
    <source>
        <strain evidence="4">S2_012_000_R2_81</strain>
    </source>
</reference>
<proteinExistence type="predicted"/>
<dbReference type="EMBL" id="QFOD01000033">
    <property type="protein sequence ID" value="PZP27211.1"/>
    <property type="molecule type" value="Genomic_DNA"/>
</dbReference>
<dbReference type="InterPro" id="IPR059019">
    <property type="entry name" value="WHD_CapW"/>
</dbReference>
<dbReference type="InterPro" id="IPR051534">
    <property type="entry name" value="CBASS_pafABC_assoc_protein"/>
</dbReference>
<dbReference type="AlphaFoldDB" id="A0A2W5D5X4"/>
<dbReference type="Pfam" id="PF13280">
    <property type="entry name" value="WYL"/>
    <property type="match status" value="1"/>
</dbReference>
<dbReference type="PIRSF" id="PIRSF015558">
    <property type="entry name" value="Txn_reg_DeoR_prd"/>
    <property type="match status" value="1"/>
</dbReference>
<dbReference type="Proteomes" id="UP000249633">
    <property type="component" value="Unassembled WGS sequence"/>
</dbReference>
<feature type="domain" description="DNA-binding transcriptional repressor CapW winged helix-turn-helix" evidence="3">
    <location>
        <begin position="22"/>
        <end position="100"/>
    </location>
</feature>